<protein>
    <submittedName>
        <fullName evidence="2">DUF262 domain-containing protein</fullName>
    </submittedName>
</protein>
<dbReference type="EMBL" id="JAVIXS010000001">
    <property type="protein sequence ID" value="MDR4951235.1"/>
    <property type="molecule type" value="Genomic_DNA"/>
</dbReference>
<name>A0ABU1E0U4_9FLAO</name>
<dbReference type="PANTHER" id="PTHR39639:SF1">
    <property type="entry name" value="DUF262 DOMAIN-CONTAINING PROTEIN"/>
    <property type="match status" value="1"/>
</dbReference>
<dbReference type="PANTHER" id="PTHR39639">
    <property type="entry name" value="CHROMOSOME 16, WHOLE GENOME SHOTGUN SEQUENCE"/>
    <property type="match status" value="1"/>
</dbReference>
<dbReference type="InterPro" id="IPR004919">
    <property type="entry name" value="GmrSD_N"/>
</dbReference>
<dbReference type="Pfam" id="PF03235">
    <property type="entry name" value="GmrSD_N"/>
    <property type="match status" value="2"/>
</dbReference>
<gene>
    <name evidence="2" type="ORF">REB14_03425</name>
</gene>
<feature type="domain" description="GmrSD restriction endonucleases N-terminal" evidence="1">
    <location>
        <begin position="24"/>
        <end position="178"/>
    </location>
</feature>
<dbReference type="Proteomes" id="UP001260959">
    <property type="component" value="Unassembled WGS sequence"/>
</dbReference>
<evidence type="ECO:0000313" key="3">
    <source>
        <dbReference type="Proteomes" id="UP001260959"/>
    </source>
</evidence>
<evidence type="ECO:0000259" key="1">
    <source>
        <dbReference type="Pfam" id="PF03235"/>
    </source>
</evidence>
<dbReference type="RefSeq" id="WP_309521515.1">
    <property type="nucleotide sequence ID" value="NZ_JAVIXS010000001.1"/>
</dbReference>
<accession>A0ABU1E0U4</accession>
<evidence type="ECO:0000313" key="2">
    <source>
        <dbReference type="EMBL" id="MDR4951235.1"/>
    </source>
</evidence>
<organism evidence="2 3">
    <name type="scientific">Chryseobacterium metallicongregator</name>
    <dbReference type="NCBI Taxonomy" id="3073042"/>
    <lineage>
        <taxon>Bacteria</taxon>
        <taxon>Pseudomonadati</taxon>
        <taxon>Bacteroidota</taxon>
        <taxon>Flavobacteriia</taxon>
        <taxon>Flavobacteriales</taxon>
        <taxon>Weeksellaceae</taxon>
        <taxon>Chryseobacterium group</taxon>
        <taxon>Chryseobacterium</taxon>
    </lineage>
</organism>
<sequence>MTNIKDVFENKLKIDSKTVSIDSLFNDDEKLHNTNFKPSYQRNYVWDDEKATYFIESILLGTEIPPLIYFRKISKVEVIDGRQRYQTILRFINNEFKLKRKGLKKLSNRDFINKNFDSLNKKYKDLIWDTKLRVIEFSFNTKDGITALIEDNVKREIFKRYNSGITPLKTNEIDKAEFLYDDLNQFFKSEIISDKRTFETLKLLFHFEKFTEEVLLKKIRELLVIDYIPIKYYSVKKSNIINQFYEFLYENVDDVDLENLRKNFTTKINIIEKIYKKIKDKDNYNRLISECLFWSLSIYHKEKNHLNLTKEEIGEIANYLDNNIAIYNMDRSSFAIHIKSRYENISRIFRQLYKINFNVYLKDSNIFNRQLNNINNTQDNEEVISFEDLRINKPEPSSISINDIIRSMKRQKFIIRPQYQRNEVIDKKKASAIIESILLGIKLPPIFVYKNDGISEVIDGQQRLLTILGFLGEDFINTDNEFESTKKDYYSLNLKNGILSDLSSKKFKDLLPEYQEKIKNYDLWVVEIDSKYNDRFDPVDLFIRLNYKPYPIKIDSFEMWNSYVSRELINTIKDIYLNNKEWFYFRKATTRMENENILTALIYLQYQFFNSNDPLKSYEALDYYKVGNKINFRLKSKPDLTKTLENEYQNLIYISNIFEADFIKKLKTLISNINQKSLALSLDYLLCVDNGRRTQQSLYALWFFINEVQLDSIISKQTEIIHDVRGLFTQMNNVNNIEEFNNSVKIFKKKHSNQYHKDAIYKIKLESILNINKGISSNNLITSSKKDGGFQFIDFFQSFEKTVEIKQYNFLENFSDEKDSIKIMSNEKVVINEESSFNNYNVYYDKNKLFVKDNIFALNIKREGFLYEYLYLILSSAIFYKDNSMKKLLKTRISEFSIPIIKMDDQIVFKYFYDIIITEKDLSKKTYFINVVNSIIHFCLYSNFTYLENIDIKNILNELNRVLSDDYNTTDIYKILSNKDSSISSFILRMNYLL</sequence>
<proteinExistence type="predicted"/>
<feature type="domain" description="GmrSD restriction endonucleases N-terminal" evidence="1">
    <location>
        <begin position="401"/>
        <end position="548"/>
    </location>
</feature>
<reference evidence="2 3" key="1">
    <citation type="submission" date="2023-08" db="EMBL/GenBank/DDBJ databases">
        <authorList>
            <person name="Maltman C."/>
        </authorList>
    </citation>
    <scope>NUCLEOTIDE SEQUENCE [LARGE SCALE GENOMIC DNA]</scope>
    <source>
        <strain evidence="2 3">ES2</strain>
    </source>
</reference>
<comment type="caution">
    <text evidence="2">The sequence shown here is derived from an EMBL/GenBank/DDBJ whole genome shotgun (WGS) entry which is preliminary data.</text>
</comment>
<keyword evidence="3" id="KW-1185">Reference proteome</keyword>